<dbReference type="GO" id="GO:0006225">
    <property type="term" value="P:UDP biosynthetic process"/>
    <property type="evidence" value="ECO:0007669"/>
    <property type="project" value="TreeGrafter"/>
</dbReference>
<organism evidence="15 16">
    <name type="scientific">Candidatus Komeilibacteria bacterium CG_4_10_14_0_2_um_filter_37_10</name>
    <dbReference type="NCBI Taxonomy" id="1974470"/>
    <lineage>
        <taxon>Bacteria</taxon>
        <taxon>Candidatus Komeiliibacteriota</taxon>
    </lineage>
</organism>
<evidence type="ECO:0000256" key="4">
    <source>
        <dbReference type="ARBA" id="ARBA00012899"/>
    </source>
</evidence>
<dbReference type="SUPFAM" id="SSF53633">
    <property type="entry name" value="Carbamate kinase-like"/>
    <property type="match status" value="1"/>
</dbReference>
<comment type="pathway">
    <text evidence="2">Pyrimidine metabolism; CTP biosynthesis via de novo pathway; UDP from UMP (UMPK route): step 1/1.</text>
</comment>
<dbReference type="PANTHER" id="PTHR42833">
    <property type="entry name" value="URIDYLATE KINASE"/>
    <property type="match status" value="1"/>
</dbReference>
<accession>A0A2M7VGQ5</accession>
<evidence type="ECO:0000256" key="1">
    <source>
        <dbReference type="ARBA" id="ARBA00004496"/>
    </source>
</evidence>
<evidence type="ECO:0000256" key="2">
    <source>
        <dbReference type="ARBA" id="ARBA00004791"/>
    </source>
</evidence>
<keyword evidence="8" id="KW-0547">Nucleotide-binding</keyword>
<evidence type="ECO:0000256" key="5">
    <source>
        <dbReference type="ARBA" id="ARBA00016403"/>
    </source>
</evidence>
<evidence type="ECO:0000256" key="11">
    <source>
        <dbReference type="ARBA" id="ARBA00022975"/>
    </source>
</evidence>
<dbReference type="UniPathway" id="UPA00159">
    <property type="reaction ID" value="UER00275"/>
</dbReference>
<evidence type="ECO:0000256" key="9">
    <source>
        <dbReference type="ARBA" id="ARBA00022777"/>
    </source>
</evidence>
<evidence type="ECO:0000313" key="16">
    <source>
        <dbReference type="Proteomes" id="UP000230405"/>
    </source>
</evidence>
<dbReference type="GO" id="GO:0005737">
    <property type="term" value="C:cytoplasm"/>
    <property type="evidence" value="ECO:0007669"/>
    <property type="project" value="UniProtKB-SubCell"/>
</dbReference>
<evidence type="ECO:0000313" key="15">
    <source>
        <dbReference type="EMBL" id="PIZ99900.1"/>
    </source>
</evidence>
<dbReference type="Proteomes" id="UP000230405">
    <property type="component" value="Unassembled WGS sequence"/>
</dbReference>
<dbReference type="InterPro" id="IPR011817">
    <property type="entry name" value="Uridylate_kinase"/>
</dbReference>
<dbReference type="GO" id="GO:0044210">
    <property type="term" value="P:'de novo' CTP biosynthetic process"/>
    <property type="evidence" value="ECO:0007669"/>
    <property type="project" value="UniProtKB-UniPathway"/>
</dbReference>
<dbReference type="GO" id="GO:0005524">
    <property type="term" value="F:ATP binding"/>
    <property type="evidence" value="ECO:0007669"/>
    <property type="project" value="UniProtKB-KW"/>
</dbReference>
<reference evidence="16" key="1">
    <citation type="submission" date="2017-09" db="EMBL/GenBank/DDBJ databases">
        <title>Depth-based differentiation of microbial function through sediment-hosted aquifers and enrichment of novel symbionts in the deep terrestrial subsurface.</title>
        <authorList>
            <person name="Probst A.J."/>
            <person name="Ladd B."/>
            <person name="Jarett J.K."/>
            <person name="Geller-Mcgrath D.E."/>
            <person name="Sieber C.M.K."/>
            <person name="Emerson J.B."/>
            <person name="Anantharaman K."/>
            <person name="Thomas B.C."/>
            <person name="Malmstrom R."/>
            <person name="Stieglmeier M."/>
            <person name="Klingl A."/>
            <person name="Woyke T."/>
            <person name="Ryan C.M."/>
            <person name="Banfield J.F."/>
        </authorList>
    </citation>
    <scope>NUCLEOTIDE SEQUENCE [LARGE SCALE GENOMIC DNA]</scope>
</reference>
<evidence type="ECO:0000256" key="12">
    <source>
        <dbReference type="ARBA" id="ARBA00032092"/>
    </source>
</evidence>
<evidence type="ECO:0000259" key="14">
    <source>
        <dbReference type="Pfam" id="PF00696"/>
    </source>
</evidence>
<evidence type="ECO:0000256" key="3">
    <source>
        <dbReference type="ARBA" id="ARBA00007614"/>
    </source>
</evidence>
<evidence type="ECO:0000256" key="6">
    <source>
        <dbReference type="ARBA" id="ARBA00022490"/>
    </source>
</evidence>
<comment type="caution">
    <text evidence="15">The sequence shown here is derived from an EMBL/GenBank/DDBJ whole genome shotgun (WGS) entry which is preliminary data.</text>
</comment>
<comment type="similarity">
    <text evidence="3">Belongs to the UMP kinase family.</text>
</comment>
<dbReference type="Gene3D" id="3.40.1160.10">
    <property type="entry name" value="Acetylglutamate kinase-like"/>
    <property type="match status" value="1"/>
</dbReference>
<dbReference type="AlphaFoldDB" id="A0A2M7VGQ5"/>
<evidence type="ECO:0000256" key="7">
    <source>
        <dbReference type="ARBA" id="ARBA00022679"/>
    </source>
</evidence>
<keyword evidence="7 15" id="KW-0808">Transferase</keyword>
<dbReference type="PANTHER" id="PTHR42833:SF4">
    <property type="entry name" value="URIDYLATE KINASE PUMPKIN, CHLOROPLASTIC"/>
    <property type="match status" value="1"/>
</dbReference>
<evidence type="ECO:0000256" key="10">
    <source>
        <dbReference type="ARBA" id="ARBA00022840"/>
    </source>
</evidence>
<dbReference type="PIRSF" id="PIRSF005650">
    <property type="entry name" value="Uridylate_kin"/>
    <property type="match status" value="1"/>
</dbReference>
<comment type="catalytic activity">
    <reaction evidence="13">
        <text>UMP + ATP = UDP + ADP</text>
        <dbReference type="Rhea" id="RHEA:24400"/>
        <dbReference type="ChEBI" id="CHEBI:30616"/>
        <dbReference type="ChEBI" id="CHEBI:57865"/>
        <dbReference type="ChEBI" id="CHEBI:58223"/>
        <dbReference type="ChEBI" id="CHEBI:456216"/>
        <dbReference type="EC" id="2.7.4.22"/>
    </reaction>
</comment>
<keyword evidence="9 15" id="KW-0418">Kinase</keyword>
<proteinExistence type="inferred from homology"/>
<keyword evidence="10" id="KW-0067">ATP-binding</keyword>
<dbReference type="EMBL" id="PFPO01000004">
    <property type="protein sequence ID" value="PIZ99900.1"/>
    <property type="molecule type" value="Genomic_DNA"/>
</dbReference>
<evidence type="ECO:0000256" key="13">
    <source>
        <dbReference type="ARBA" id="ARBA00047767"/>
    </source>
</evidence>
<dbReference type="Pfam" id="PF00696">
    <property type="entry name" value="AA_kinase"/>
    <property type="match status" value="1"/>
</dbReference>
<name>A0A2M7VGQ5_9BACT</name>
<comment type="subcellular location">
    <subcellularLocation>
        <location evidence="1">Cytoplasm</location>
    </subcellularLocation>
</comment>
<sequence>MRLTKNKKALLKLSGKLFSGSEAGYNFDLAGELAAEIKYLKKEHVDLAVVIGGGNIIRGRSIDPTKMVKEQADYMGMLATIINCLALSAVWQKNNIDCVVLSPWQIKPVVQLATPAAIKKAWQQKKIIIFAGGTGKPGVSTDTAAVWRASQIKADIILKATDVDSVYDSDPRINKQAKKISSLTWRMAYQQKLKIMDEQAFRLAEKKKIPILIFELTAKNVRLSALGGKIGTLVSASK</sequence>
<dbReference type="InterPro" id="IPR036393">
    <property type="entry name" value="AceGlu_kinase-like_sf"/>
</dbReference>
<evidence type="ECO:0000256" key="8">
    <source>
        <dbReference type="ARBA" id="ARBA00022741"/>
    </source>
</evidence>
<protein>
    <recommendedName>
        <fullName evidence="5">Uridylate kinase</fullName>
        <ecNumber evidence="4">2.7.4.22</ecNumber>
    </recommendedName>
    <alternativeName>
        <fullName evidence="12">Uridine monophosphate kinase</fullName>
    </alternativeName>
</protein>
<keyword evidence="6" id="KW-0963">Cytoplasm</keyword>
<gene>
    <name evidence="15" type="primary">pyrH</name>
    <name evidence="15" type="ORF">COX77_00120</name>
</gene>
<dbReference type="InterPro" id="IPR001048">
    <property type="entry name" value="Asp/Glu/Uridylate_kinase"/>
</dbReference>
<feature type="domain" description="Aspartate/glutamate/uridylate kinase" evidence="14">
    <location>
        <begin position="8"/>
        <end position="214"/>
    </location>
</feature>
<keyword evidence="11" id="KW-0665">Pyrimidine biosynthesis</keyword>
<dbReference type="EC" id="2.7.4.22" evidence="4"/>
<dbReference type="GO" id="GO:0033862">
    <property type="term" value="F:UMP kinase activity"/>
    <property type="evidence" value="ECO:0007669"/>
    <property type="project" value="UniProtKB-EC"/>
</dbReference>